<organism evidence="2 3">
    <name type="scientific">Stenotrophomonas koreensis</name>
    <dbReference type="NCBI Taxonomy" id="266128"/>
    <lineage>
        <taxon>Bacteria</taxon>
        <taxon>Pseudomonadati</taxon>
        <taxon>Pseudomonadota</taxon>
        <taxon>Gammaproteobacteria</taxon>
        <taxon>Lysobacterales</taxon>
        <taxon>Lysobacteraceae</taxon>
        <taxon>Stenotrophomonas</taxon>
    </lineage>
</organism>
<reference evidence="2 3" key="1">
    <citation type="submission" date="2020-08" db="EMBL/GenBank/DDBJ databases">
        <title>Stenotrophomonas sp. W1S232.</title>
        <authorList>
            <person name="Deng Y."/>
        </authorList>
    </citation>
    <scope>NUCLEOTIDE SEQUENCE [LARGE SCALE GENOMIC DNA]</scope>
    <source>
        <strain evidence="2 3">W1S232</strain>
    </source>
</reference>
<dbReference type="AlphaFoldDB" id="A0A7W3UXW1"/>
<sequence>MLPWLVFSIACVLPAQAQPAPEVLLLEDFPRCMERRLGPVTANVGTVEPSLNTGMRPPSVAYSRVFRQLQRAALERGGDAVVLRGHRADYFSKDSRVPKRPTYIELQGTAIVLRDERPGCRLALLDPAVFEQRARDKQRSESTVNHGTVI</sequence>
<gene>
    <name evidence="2" type="ORF">H4O09_02225</name>
</gene>
<proteinExistence type="predicted"/>
<evidence type="ECO:0000256" key="1">
    <source>
        <dbReference type="SAM" id="SignalP"/>
    </source>
</evidence>
<accession>A0A7W3UXW1</accession>
<evidence type="ECO:0000313" key="2">
    <source>
        <dbReference type="EMBL" id="MBB1115883.1"/>
    </source>
</evidence>
<name>A0A7W3UXW1_9GAMM</name>
<keyword evidence="1" id="KW-0732">Signal</keyword>
<dbReference type="Proteomes" id="UP000550609">
    <property type="component" value="Unassembled WGS sequence"/>
</dbReference>
<protein>
    <recommendedName>
        <fullName evidence="4">Secreted protein</fullName>
    </recommendedName>
</protein>
<comment type="caution">
    <text evidence="2">The sequence shown here is derived from an EMBL/GenBank/DDBJ whole genome shotgun (WGS) entry which is preliminary data.</text>
</comment>
<feature type="signal peptide" evidence="1">
    <location>
        <begin position="1"/>
        <end position="17"/>
    </location>
</feature>
<dbReference type="EMBL" id="JACIUV010000001">
    <property type="protein sequence ID" value="MBB1115883.1"/>
    <property type="molecule type" value="Genomic_DNA"/>
</dbReference>
<evidence type="ECO:0008006" key="4">
    <source>
        <dbReference type="Google" id="ProtNLM"/>
    </source>
</evidence>
<feature type="chain" id="PRO_5031009330" description="Secreted protein" evidence="1">
    <location>
        <begin position="18"/>
        <end position="150"/>
    </location>
</feature>
<evidence type="ECO:0000313" key="3">
    <source>
        <dbReference type="Proteomes" id="UP000550609"/>
    </source>
</evidence>
<dbReference type="RefSeq" id="WP_182621263.1">
    <property type="nucleotide sequence ID" value="NZ_JACIUV010000001.1"/>
</dbReference>